<dbReference type="Pfam" id="PF17958">
    <property type="entry name" value="EF-hand_13"/>
    <property type="match status" value="1"/>
</dbReference>
<dbReference type="CDD" id="cd21504">
    <property type="entry name" value="PPP2R3A_B-like"/>
    <property type="match status" value="1"/>
</dbReference>
<dbReference type="Gene3D" id="1.10.238.220">
    <property type="match status" value="1"/>
</dbReference>
<dbReference type="PROSITE" id="PS00018">
    <property type="entry name" value="EF_HAND_1"/>
    <property type="match status" value="1"/>
</dbReference>
<sequence>QLQQLQQEKTHASATIRGMAYSNGSKNEEATATFSFRIQKNSPSAALNNEKDEIYGSPLLDRLGEPAYSSTPKQNGHHNHNHSNGSNGYGHFDEQSFNARKALSFDTSSSSSADSSSTTGGDVSGIARLTKGVNVSSILDEDDLSLSFKPSPKGGRVADSAPHFRWLPQPPPSIQNKLAHHPRFHFPQGKAVPKAEIDAALRRAGDVFRKLPGMVATYDDMPDIVVAFGLPLYWKKPIWDQVARGRSRVEQKDFSAWWWNLTTVAHDEAARFVHVLSHGGRSYLVESDFHSLVLDLIHTHPGLEFYRKSEEFHEKFIQVIVTRIFWSVNRSWSGKITAAELRRAKLLDNIRELERTEDVNQLTEFFSYEHFYVVYCKFWEIDSDHDMEITKEDLLRHTDHAILPLVVDRIFSGAVTRGHNTTNRPTRDLGAFTAFLLADEDKNHPTSIEYWFRVLDLDGDGRISLLEMETFYNQLVKTISQFGIDTMTFSDLACNLIDMIEPASGKDFTLADLKRSKMAGRFFNAFVNWRKFYQQESSDSERTSVKGTGDEELSDWDRFCMEEYEQMMEADEENDENVDDAYSVTLDD</sequence>
<evidence type="ECO:0000256" key="2">
    <source>
        <dbReference type="ARBA" id="ARBA00022837"/>
    </source>
</evidence>
<dbReference type="SUPFAM" id="SSF47473">
    <property type="entry name" value="EF-hand"/>
    <property type="match status" value="2"/>
</dbReference>
<proteinExistence type="predicted"/>
<keyword evidence="6" id="KW-1185">Reference proteome</keyword>
<feature type="region of interest" description="Disordered" evidence="3">
    <location>
        <begin position="1"/>
        <end position="27"/>
    </location>
</feature>
<organism evidence="5 6">
    <name type="scientific">Pristionchus fissidentatus</name>
    <dbReference type="NCBI Taxonomy" id="1538716"/>
    <lineage>
        <taxon>Eukaryota</taxon>
        <taxon>Metazoa</taxon>
        <taxon>Ecdysozoa</taxon>
        <taxon>Nematoda</taxon>
        <taxon>Chromadorea</taxon>
        <taxon>Rhabditida</taxon>
        <taxon>Rhabditina</taxon>
        <taxon>Diplogasteromorpha</taxon>
        <taxon>Diplogasteroidea</taxon>
        <taxon>Neodiplogasteridae</taxon>
        <taxon>Pristionchus</taxon>
    </lineage>
</organism>
<protein>
    <recommendedName>
        <fullName evidence="4">EF-hand domain-containing protein</fullName>
    </recommendedName>
</protein>
<dbReference type="Proteomes" id="UP001432322">
    <property type="component" value="Unassembled WGS sequence"/>
</dbReference>
<dbReference type="InterPro" id="IPR002048">
    <property type="entry name" value="EF_hand_dom"/>
</dbReference>
<feature type="region of interest" description="Disordered" evidence="3">
    <location>
        <begin position="568"/>
        <end position="588"/>
    </location>
</feature>
<dbReference type="Gene3D" id="1.10.238.10">
    <property type="entry name" value="EF-hand"/>
    <property type="match status" value="1"/>
</dbReference>
<dbReference type="InterPro" id="IPR011992">
    <property type="entry name" value="EF-hand-dom_pair"/>
</dbReference>
<evidence type="ECO:0000259" key="4">
    <source>
        <dbReference type="PROSITE" id="PS50222"/>
    </source>
</evidence>
<evidence type="ECO:0000256" key="3">
    <source>
        <dbReference type="SAM" id="MobiDB-lite"/>
    </source>
</evidence>
<dbReference type="GO" id="GO:0005509">
    <property type="term" value="F:calcium ion binding"/>
    <property type="evidence" value="ECO:0007669"/>
    <property type="project" value="InterPro"/>
</dbReference>
<dbReference type="PANTHER" id="PTHR14095">
    <property type="entry name" value="PHOSPHATASE 2A REGULATORY SUBUNIT-RELATED"/>
    <property type="match status" value="1"/>
</dbReference>
<dbReference type="FunFam" id="1.10.238.10:FF:000025">
    <property type="entry name" value="serine/threonine-protein phosphatase 2A regulatory subunit B'' subunit alpha"/>
    <property type="match status" value="1"/>
</dbReference>
<name>A0AAV5WVX7_9BILA</name>
<dbReference type="Gene3D" id="1.10.238.230">
    <property type="match status" value="1"/>
</dbReference>
<dbReference type="GO" id="GO:0019888">
    <property type="term" value="F:protein phosphatase regulator activity"/>
    <property type="evidence" value="ECO:0007669"/>
    <property type="project" value="TreeGrafter"/>
</dbReference>
<feature type="compositionally biased region" description="Acidic residues" evidence="3">
    <location>
        <begin position="568"/>
        <end position="579"/>
    </location>
</feature>
<evidence type="ECO:0000313" key="5">
    <source>
        <dbReference type="EMBL" id="GMT34765.1"/>
    </source>
</evidence>
<feature type="region of interest" description="Disordered" evidence="3">
    <location>
        <begin position="41"/>
        <end position="93"/>
    </location>
</feature>
<dbReference type="FunFam" id="1.10.238.220:FF:000001">
    <property type="entry name" value="Serine/threonine-protein phosphatase 2A regulatory subunit B'' subunit alpha"/>
    <property type="match status" value="1"/>
</dbReference>
<keyword evidence="2" id="KW-0106">Calcium</keyword>
<dbReference type="InterPro" id="IPR018247">
    <property type="entry name" value="EF_Hand_1_Ca_BS"/>
</dbReference>
<keyword evidence="1" id="KW-0479">Metal-binding</keyword>
<feature type="domain" description="EF-hand" evidence="4">
    <location>
        <begin position="443"/>
        <end position="478"/>
    </location>
</feature>
<evidence type="ECO:0000256" key="1">
    <source>
        <dbReference type="ARBA" id="ARBA00022723"/>
    </source>
</evidence>
<dbReference type="GO" id="GO:0000159">
    <property type="term" value="C:protein phosphatase type 2A complex"/>
    <property type="evidence" value="ECO:0007669"/>
    <property type="project" value="TreeGrafter"/>
</dbReference>
<evidence type="ECO:0000313" key="6">
    <source>
        <dbReference type="Proteomes" id="UP001432322"/>
    </source>
</evidence>
<reference evidence="5" key="1">
    <citation type="submission" date="2023-10" db="EMBL/GenBank/DDBJ databases">
        <title>Genome assembly of Pristionchus species.</title>
        <authorList>
            <person name="Yoshida K."/>
            <person name="Sommer R.J."/>
        </authorList>
    </citation>
    <scope>NUCLEOTIDE SEQUENCE</scope>
    <source>
        <strain evidence="5">RS5133</strain>
    </source>
</reference>
<accession>A0AAV5WVX7</accession>
<dbReference type="PANTHER" id="PTHR14095:SF0">
    <property type="entry name" value="MIP22305P"/>
    <property type="match status" value="1"/>
</dbReference>
<dbReference type="InterPro" id="IPR041534">
    <property type="entry name" value="EF-hand_13"/>
</dbReference>
<gene>
    <name evidence="5" type="ORF">PFISCL1PPCAC_26062</name>
</gene>
<dbReference type="EMBL" id="BTSY01000006">
    <property type="protein sequence ID" value="GMT34765.1"/>
    <property type="molecule type" value="Genomic_DNA"/>
</dbReference>
<dbReference type="AlphaFoldDB" id="A0AAV5WVX7"/>
<feature type="non-terminal residue" evidence="5">
    <location>
        <position position="1"/>
    </location>
</feature>
<dbReference type="PROSITE" id="PS50222">
    <property type="entry name" value="EF_HAND_2"/>
    <property type="match status" value="1"/>
</dbReference>
<comment type="caution">
    <text evidence="5">The sequence shown here is derived from an EMBL/GenBank/DDBJ whole genome shotgun (WGS) entry which is preliminary data.</text>
</comment>
<dbReference type="Pfam" id="PF13499">
    <property type="entry name" value="EF-hand_7"/>
    <property type="match status" value="1"/>
</dbReference>
<feature type="region of interest" description="Disordered" evidence="3">
    <location>
        <begin position="106"/>
        <end position="125"/>
    </location>
</feature>